<sequence>MSMPSMGVRRVWRREAMLIIAWLAISLMTGLLVGRVLVCVLAGVSIYLAMQLIYAYQLHRWLISDRIEPSDGIGVWQEIYTELYRLKQRNRKRKKRLKSIVHEFQASTAALPDGAVVLDSQGRIVWFNSAAAALLALRSPQDMGQRIANLIRHPTFSTYLSQATDSGELEMPSPVNEADTILMRLIPYGNNQRLLIARDISEQKRLEHTRRDFVANASHELRTPLTVLRGYLEMMEEETADSEALAGWKAPIHEMGEQSRRMNRIIESLLKLARVEAEGLQQRQERVDVPAMITSLVEDIRRAAAGAEHAVSVDLEAGLSLYGRASELESVFSNLLSNAVRYTPAEGEIHVRWWSDDAGACFSVSDNGPGIDATHLPRLTERFYRVDPGRKASSGGTGLGLAIVKHCLEHHEGELAIDSTPGEGSTFTCRFPSQRCLNRRAA</sequence>
<dbReference type="InterPro" id="IPR035965">
    <property type="entry name" value="PAS-like_dom_sf"/>
</dbReference>
<keyword evidence="22" id="KW-1185">Reference proteome</keyword>
<keyword evidence="8" id="KW-0592">Phosphate transport</keyword>
<dbReference type="PROSITE" id="PS50112">
    <property type="entry name" value="PAS"/>
    <property type="match status" value="1"/>
</dbReference>
<dbReference type="Pfam" id="PF00512">
    <property type="entry name" value="HisKA"/>
    <property type="match status" value="1"/>
</dbReference>
<evidence type="ECO:0000256" key="14">
    <source>
        <dbReference type="ARBA" id="ARBA00022989"/>
    </source>
</evidence>
<dbReference type="InterPro" id="IPR013767">
    <property type="entry name" value="PAS_fold"/>
</dbReference>
<name>A0ABV7EVL4_9GAMM</name>
<dbReference type="InterPro" id="IPR004358">
    <property type="entry name" value="Sig_transdc_His_kin-like_C"/>
</dbReference>
<keyword evidence="13" id="KW-0067">ATP-binding</keyword>
<dbReference type="NCBIfam" id="NF008235">
    <property type="entry name" value="PRK11006.1"/>
    <property type="match status" value="1"/>
</dbReference>
<feature type="domain" description="Histidine kinase" evidence="19">
    <location>
        <begin position="216"/>
        <end position="435"/>
    </location>
</feature>
<evidence type="ECO:0000256" key="13">
    <source>
        <dbReference type="ARBA" id="ARBA00022840"/>
    </source>
</evidence>
<comment type="subcellular location">
    <subcellularLocation>
        <location evidence="2">Cell membrane</location>
    </subcellularLocation>
</comment>
<evidence type="ECO:0000256" key="10">
    <source>
        <dbReference type="ARBA" id="ARBA00022692"/>
    </source>
</evidence>
<evidence type="ECO:0000256" key="3">
    <source>
        <dbReference type="ARBA" id="ARBA00012438"/>
    </source>
</evidence>
<reference evidence="22" key="1">
    <citation type="journal article" date="2019" name="Int. J. Syst. Evol. Microbiol.">
        <title>The Global Catalogue of Microorganisms (GCM) 10K type strain sequencing project: providing services to taxonomists for standard genome sequencing and annotation.</title>
        <authorList>
            <consortium name="The Broad Institute Genomics Platform"/>
            <consortium name="The Broad Institute Genome Sequencing Center for Infectious Disease"/>
            <person name="Wu L."/>
            <person name="Ma J."/>
        </authorList>
    </citation>
    <scope>NUCLEOTIDE SEQUENCE [LARGE SCALE GENOMIC DNA]</scope>
    <source>
        <strain evidence="22">KCTC 52640</strain>
    </source>
</reference>
<dbReference type="SMART" id="SM00387">
    <property type="entry name" value="HATPase_c"/>
    <property type="match status" value="1"/>
</dbReference>
<evidence type="ECO:0000256" key="11">
    <source>
        <dbReference type="ARBA" id="ARBA00022741"/>
    </source>
</evidence>
<dbReference type="InterPro" id="IPR005467">
    <property type="entry name" value="His_kinase_dom"/>
</dbReference>
<dbReference type="InterPro" id="IPR003594">
    <property type="entry name" value="HATPase_dom"/>
</dbReference>
<evidence type="ECO:0000256" key="18">
    <source>
        <dbReference type="SAM" id="Phobius"/>
    </source>
</evidence>
<organism evidence="21 22">
    <name type="scientific">Salinisphaera aquimarina</name>
    <dbReference type="NCBI Taxonomy" id="2094031"/>
    <lineage>
        <taxon>Bacteria</taxon>
        <taxon>Pseudomonadati</taxon>
        <taxon>Pseudomonadota</taxon>
        <taxon>Gammaproteobacteria</taxon>
        <taxon>Salinisphaerales</taxon>
        <taxon>Salinisphaeraceae</taxon>
        <taxon>Salinisphaera</taxon>
    </lineage>
</organism>
<keyword evidence="6" id="KW-1003">Cell membrane</keyword>
<dbReference type="InterPro" id="IPR014310">
    <property type="entry name" value="Sig_transdc_His_kinase_PhoR"/>
</dbReference>
<evidence type="ECO:0000259" key="20">
    <source>
        <dbReference type="PROSITE" id="PS50112"/>
    </source>
</evidence>
<keyword evidence="7" id="KW-0597">Phosphoprotein</keyword>
<dbReference type="PRINTS" id="PR00344">
    <property type="entry name" value="BCTRLSENSOR"/>
</dbReference>
<comment type="function">
    <text evidence="17">Member of the two-component regulatory system PhoR/PhoB involved in the phosphate regulon genes expression. PhoR may function as a membrane-associated protein kinase that phosphorylates PhoB in response to environmental signals.</text>
</comment>
<dbReference type="SMART" id="SM00091">
    <property type="entry name" value="PAS"/>
    <property type="match status" value="1"/>
</dbReference>
<evidence type="ECO:0000259" key="19">
    <source>
        <dbReference type="PROSITE" id="PS50109"/>
    </source>
</evidence>
<gene>
    <name evidence="21" type="primary">phoR</name>
    <name evidence="21" type="ORF">ACFOSU_17200</name>
</gene>
<dbReference type="PANTHER" id="PTHR45453">
    <property type="entry name" value="PHOSPHATE REGULON SENSOR PROTEIN PHOR"/>
    <property type="match status" value="1"/>
</dbReference>
<protein>
    <recommendedName>
        <fullName evidence="4">Phosphate regulon sensor protein PhoR</fullName>
        <ecNumber evidence="3">2.7.13.3</ecNumber>
    </recommendedName>
</protein>
<dbReference type="NCBIfam" id="TIGR02966">
    <property type="entry name" value="phoR_proteo"/>
    <property type="match status" value="1"/>
</dbReference>
<dbReference type="Gene3D" id="3.30.450.20">
    <property type="entry name" value="PAS domain"/>
    <property type="match status" value="1"/>
</dbReference>
<dbReference type="PROSITE" id="PS50109">
    <property type="entry name" value="HIS_KIN"/>
    <property type="match status" value="1"/>
</dbReference>
<dbReference type="InterPro" id="IPR036890">
    <property type="entry name" value="HATPase_C_sf"/>
</dbReference>
<evidence type="ECO:0000256" key="9">
    <source>
        <dbReference type="ARBA" id="ARBA00022679"/>
    </source>
</evidence>
<evidence type="ECO:0000256" key="15">
    <source>
        <dbReference type="ARBA" id="ARBA00023012"/>
    </source>
</evidence>
<comment type="catalytic activity">
    <reaction evidence="1">
        <text>ATP + protein L-histidine = ADP + protein N-phospho-L-histidine.</text>
        <dbReference type="EC" id="2.7.13.3"/>
    </reaction>
</comment>
<evidence type="ECO:0000256" key="1">
    <source>
        <dbReference type="ARBA" id="ARBA00000085"/>
    </source>
</evidence>
<keyword evidence="16 18" id="KW-0472">Membrane</keyword>
<evidence type="ECO:0000256" key="7">
    <source>
        <dbReference type="ARBA" id="ARBA00022553"/>
    </source>
</evidence>
<evidence type="ECO:0000256" key="12">
    <source>
        <dbReference type="ARBA" id="ARBA00022777"/>
    </source>
</evidence>
<dbReference type="InterPro" id="IPR021766">
    <property type="entry name" value="PhoR_N"/>
</dbReference>
<keyword evidence="5" id="KW-0813">Transport</keyword>
<feature type="domain" description="PAS" evidence="20">
    <location>
        <begin position="93"/>
        <end position="154"/>
    </location>
</feature>
<dbReference type="SUPFAM" id="SSF55874">
    <property type="entry name" value="ATPase domain of HSP90 chaperone/DNA topoisomerase II/histidine kinase"/>
    <property type="match status" value="1"/>
</dbReference>
<evidence type="ECO:0000256" key="8">
    <source>
        <dbReference type="ARBA" id="ARBA00022592"/>
    </source>
</evidence>
<dbReference type="Pfam" id="PF00989">
    <property type="entry name" value="PAS"/>
    <property type="match status" value="1"/>
</dbReference>
<evidence type="ECO:0000256" key="5">
    <source>
        <dbReference type="ARBA" id="ARBA00022448"/>
    </source>
</evidence>
<dbReference type="GO" id="GO:0004673">
    <property type="term" value="F:protein histidine kinase activity"/>
    <property type="evidence" value="ECO:0007669"/>
    <property type="project" value="UniProtKB-EC"/>
</dbReference>
<comment type="caution">
    <text evidence="21">The sequence shown here is derived from an EMBL/GenBank/DDBJ whole genome shotgun (WGS) entry which is preliminary data.</text>
</comment>
<dbReference type="Pfam" id="PF02518">
    <property type="entry name" value="HATPase_c"/>
    <property type="match status" value="1"/>
</dbReference>
<accession>A0ABV7EVL4</accession>
<dbReference type="SUPFAM" id="SSF55785">
    <property type="entry name" value="PYP-like sensor domain (PAS domain)"/>
    <property type="match status" value="1"/>
</dbReference>
<keyword evidence="10 18" id="KW-0812">Transmembrane</keyword>
<dbReference type="Pfam" id="PF11808">
    <property type="entry name" value="PhoR"/>
    <property type="match status" value="1"/>
</dbReference>
<dbReference type="Proteomes" id="UP001595462">
    <property type="component" value="Unassembled WGS sequence"/>
</dbReference>
<dbReference type="InterPro" id="IPR000014">
    <property type="entry name" value="PAS"/>
</dbReference>
<dbReference type="Gene3D" id="1.10.287.130">
    <property type="match status" value="1"/>
</dbReference>
<dbReference type="CDD" id="cd00082">
    <property type="entry name" value="HisKA"/>
    <property type="match status" value="1"/>
</dbReference>
<evidence type="ECO:0000313" key="22">
    <source>
        <dbReference type="Proteomes" id="UP001595462"/>
    </source>
</evidence>
<keyword evidence="11" id="KW-0547">Nucleotide-binding</keyword>
<dbReference type="SMART" id="SM00388">
    <property type="entry name" value="HisKA"/>
    <property type="match status" value="1"/>
</dbReference>
<evidence type="ECO:0000256" key="2">
    <source>
        <dbReference type="ARBA" id="ARBA00004236"/>
    </source>
</evidence>
<evidence type="ECO:0000256" key="16">
    <source>
        <dbReference type="ARBA" id="ARBA00023136"/>
    </source>
</evidence>
<dbReference type="InterPro" id="IPR050351">
    <property type="entry name" value="BphY/WalK/GraS-like"/>
</dbReference>
<keyword evidence="15" id="KW-0902">Two-component regulatory system</keyword>
<keyword evidence="9 21" id="KW-0808">Transferase</keyword>
<dbReference type="PANTHER" id="PTHR45453:SF1">
    <property type="entry name" value="PHOSPHATE REGULON SENSOR PROTEIN PHOR"/>
    <property type="match status" value="1"/>
</dbReference>
<dbReference type="RefSeq" id="WP_380691148.1">
    <property type="nucleotide sequence ID" value="NZ_JBHRSS010000008.1"/>
</dbReference>
<proteinExistence type="predicted"/>
<evidence type="ECO:0000256" key="6">
    <source>
        <dbReference type="ARBA" id="ARBA00022475"/>
    </source>
</evidence>
<evidence type="ECO:0000256" key="4">
    <source>
        <dbReference type="ARBA" id="ARBA00019665"/>
    </source>
</evidence>
<evidence type="ECO:0000256" key="17">
    <source>
        <dbReference type="ARBA" id="ARBA00025207"/>
    </source>
</evidence>
<dbReference type="InterPro" id="IPR036097">
    <property type="entry name" value="HisK_dim/P_sf"/>
</dbReference>
<feature type="transmembrane region" description="Helical" evidence="18">
    <location>
        <begin position="20"/>
        <end position="50"/>
    </location>
</feature>
<dbReference type="SUPFAM" id="SSF47384">
    <property type="entry name" value="Homodimeric domain of signal transducing histidine kinase"/>
    <property type="match status" value="1"/>
</dbReference>
<dbReference type="InterPro" id="IPR003661">
    <property type="entry name" value="HisK_dim/P_dom"/>
</dbReference>
<evidence type="ECO:0000313" key="21">
    <source>
        <dbReference type="EMBL" id="MFC3105612.1"/>
    </source>
</evidence>
<keyword evidence="14 18" id="KW-1133">Transmembrane helix</keyword>
<dbReference type="EC" id="2.7.13.3" evidence="3"/>
<dbReference type="Gene3D" id="3.30.565.10">
    <property type="entry name" value="Histidine kinase-like ATPase, C-terminal domain"/>
    <property type="match status" value="1"/>
</dbReference>
<keyword evidence="12 21" id="KW-0418">Kinase</keyword>
<dbReference type="EMBL" id="JBHRSS010000008">
    <property type="protein sequence ID" value="MFC3105612.1"/>
    <property type="molecule type" value="Genomic_DNA"/>
</dbReference>